<dbReference type="SUPFAM" id="SSF53474">
    <property type="entry name" value="alpha/beta-Hydrolases"/>
    <property type="match status" value="1"/>
</dbReference>
<evidence type="ECO:0000313" key="4">
    <source>
        <dbReference type="Proteomes" id="UP000235145"/>
    </source>
</evidence>
<keyword evidence="2" id="KW-0472">Membrane</keyword>
<dbReference type="GO" id="GO:0004185">
    <property type="term" value="F:serine-type carboxypeptidase activity"/>
    <property type="evidence" value="ECO:0007669"/>
    <property type="project" value="InterPro"/>
</dbReference>
<reference evidence="3 4" key="1">
    <citation type="journal article" date="2017" name="Nat. Commun.">
        <title>Genome assembly with in vitro proximity ligation data and whole-genome triplication in lettuce.</title>
        <authorList>
            <person name="Reyes-Chin-Wo S."/>
            <person name="Wang Z."/>
            <person name="Yang X."/>
            <person name="Kozik A."/>
            <person name="Arikit S."/>
            <person name="Song C."/>
            <person name="Xia L."/>
            <person name="Froenicke L."/>
            <person name="Lavelle D.O."/>
            <person name="Truco M.J."/>
            <person name="Xia R."/>
            <person name="Zhu S."/>
            <person name="Xu C."/>
            <person name="Xu H."/>
            <person name="Xu X."/>
            <person name="Cox K."/>
            <person name="Korf I."/>
            <person name="Meyers B.C."/>
            <person name="Michelmore R.W."/>
        </authorList>
    </citation>
    <scope>NUCLEOTIDE SEQUENCE [LARGE SCALE GENOMIC DNA]</scope>
    <source>
        <strain evidence="4">cv. Salinas</strain>
        <tissue evidence="3">Seedlings</tissue>
    </source>
</reference>
<dbReference type="EMBL" id="NBSK02000005">
    <property type="protein sequence ID" value="KAJ0204970.1"/>
    <property type="molecule type" value="Genomic_DNA"/>
</dbReference>
<dbReference type="AlphaFoldDB" id="A0A9R1X8M5"/>
<protein>
    <submittedName>
        <fullName evidence="3">Uncharacterized protein</fullName>
    </submittedName>
</protein>
<dbReference type="GO" id="GO:0006508">
    <property type="term" value="P:proteolysis"/>
    <property type="evidence" value="ECO:0007669"/>
    <property type="project" value="InterPro"/>
</dbReference>
<comment type="similarity">
    <text evidence="1">Belongs to the peptidase S10 family.</text>
</comment>
<gene>
    <name evidence="3" type="ORF">LSAT_V11C500268130</name>
</gene>
<accession>A0A9R1X8M5</accession>
<dbReference type="PANTHER" id="PTHR11802:SF224">
    <property type="entry name" value="SERINE CARBOXYPEPTIDASE-LIKE 7 ISOFORM X1"/>
    <property type="match status" value="1"/>
</dbReference>
<organism evidence="3 4">
    <name type="scientific">Lactuca sativa</name>
    <name type="common">Garden lettuce</name>
    <dbReference type="NCBI Taxonomy" id="4236"/>
    <lineage>
        <taxon>Eukaryota</taxon>
        <taxon>Viridiplantae</taxon>
        <taxon>Streptophyta</taxon>
        <taxon>Embryophyta</taxon>
        <taxon>Tracheophyta</taxon>
        <taxon>Spermatophyta</taxon>
        <taxon>Magnoliopsida</taxon>
        <taxon>eudicotyledons</taxon>
        <taxon>Gunneridae</taxon>
        <taxon>Pentapetalae</taxon>
        <taxon>asterids</taxon>
        <taxon>campanulids</taxon>
        <taxon>Asterales</taxon>
        <taxon>Asteraceae</taxon>
        <taxon>Cichorioideae</taxon>
        <taxon>Cichorieae</taxon>
        <taxon>Lactucinae</taxon>
        <taxon>Lactuca</taxon>
    </lineage>
</organism>
<dbReference type="Proteomes" id="UP000235145">
    <property type="component" value="Unassembled WGS sequence"/>
</dbReference>
<evidence type="ECO:0000313" key="3">
    <source>
        <dbReference type="EMBL" id="KAJ0204970.1"/>
    </source>
</evidence>
<dbReference type="Pfam" id="PF00450">
    <property type="entry name" value="Peptidase_S10"/>
    <property type="match status" value="1"/>
</dbReference>
<keyword evidence="4" id="KW-1185">Reference proteome</keyword>
<keyword evidence="2" id="KW-0812">Transmembrane</keyword>
<keyword evidence="2" id="KW-1133">Transmembrane helix</keyword>
<dbReference type="PANTHER" id="PTHR11802">
    <property type="entry name" value="SERINE PROTEASE FAMILY S10 SERINE CARBOXYPEPTIDASE"/>
    <property type="match status" value="1"/>
</dbReference>
<proteinExistence type="inferred from homology"/>
<name>A0A9R1X8M5_LACSA</name>
<dbReference type="InterPro" id="IPR029058">
    <property type="entry name" value="AB_hydrolase_fold"/>
</dbReference>
<feature type="transmembrane region" description="Helical" evidence="2">
    <location>
        <begin position="20"/>
        <end position="37"/>
    </location>
</feature>
<dbReference type="Gene3D" id="3.40.50.1820">
    <property type="entry name" value="alpha/beta hydrolase"/>
    <property type="match status" value="1"/>
</dbReference>
<dbReference type="InterPro" id="IPR001563">
    <property type="entry name" value="Peptidase_S10"/>
</dbReference>
<comment type="caution">
    <text evidence="3">The sequence shown here is derived from an EMBL/GenBank/DDBJ whole genome shotgun (WGS) entry which is preliminary data.</text>
</comment>
<evidence type="ECO:0000256" key="1">
    <source>
        <dbReference type="ARBA" id="ARBA00009431"/>
    </source>
</evidence>
<evidence type="ECO:0000256" key="2">
    <source>
        <dbReference type="SAM" id="Phobius"/>
    </source>
</evidence>
<sequence length="136" mass="15331">MKPRSQSHLQPLSLFNGFNIRFLLFYVFILLVSLEVIKSGFVVKKLPGWLGDLPFTLETGYVGVGESNDVQLFYYFIESEGNPENDPLILWLTGGPGCSALSSILYEIATWLLQQKDHGYLAQITAHKTLKCKRCS</sequence>